<keyword evidence="1" id="KW-0812">Transmembrane</keyword>
<dbReference type="AlphaFoldDB" id="A0AAW6SRG6"/>
<dbReference type="EMBL" id="JAROYP010000001">
    <property type="protein sequence ID" value="MDH5159857.1"/>
    <property type="molecule type" value="Genomic_DNA"/>
</dbReference>
<reference evidence="2" key="1">
    <citation type="submission" date="2023-03" db="EMBL/GenBank/DDBJ databases">
        <title>Bacterial isolates from washroom surfaces on a university campus.</title>
        <authorList>
            <person name="Holman D.B."/>
            <person name="Gzyl K.E."/>
            <person name="Taheri A.E."/>
        </authorList>
    </citation>
    <scope>NUCLEOTIDE SEQUENCE</scope>
    <source>
        <strain evidence="2">RD03</strain>
    </source>
</reference>
<gene>
    <name evidence="2" type="ORF">P5X88_02850</name>
</gene>
<accession>A0AAW6SRG6</accession>
<sequence>MGLLILAGVVGVVATVLIARSSWAEDFMEWFLCSLLGLIVGMTTLVVGIIPGLIADTSPVSPQKQAIYAIKDNNESHGSFALGFGSVDEEQYYYYVVEDASGFKTIKKSEVDESKIKEENIDQPYVLIYEQRFDSALARFMYGKYSGYNTYEFHVPKNTVTTEYNIDLE</sequence>
<evidence type="ECO:0000313" key="2">
    <source>
        <dbReference type="EMBL" id="MDH5159857.1"/>
    </source>
</evidence>
<evidence type="ECO:0000313" key="3">
    <source>
        <dbReference type="Proteomes" id="UP001159179"/>
    </source>
</evidence>
<organism evidence="2 3">
    <name type="scientific">Heyndrickxia oleronia</name>
    <dbReference type="NCBI Taxonomy" id="38875"/>
    <lineage>
        <taxon>Bacteria</taxon>
        <taxon>Bacillati</taxon>
        <taxon>Bacillota</taxon>
        <taxon>Bacilli</taxon>
        <taxon>Bacillales</taxon>
        <taxon>Bacillaceae</taxon>
        <taxon>Heyndrickxia</taxon>
    </lineage>
</organism>
<keyword evidence="1" id="KW-0472">Membrane</keyword>
<proteinExistence type="predicted"/>
<feature type="transmembrane region" description="Helical" evidence="1">
    <location>
        <begin position="34"/>
        <end position="55"/>
    </location>
</feature>
<protein>
    <submittedName>
        <fullName evidence="2">Uncharacterized protein</fullName>
    </submittedName>
</protein>
<comment type="caution">
    <text evidence="2">The sequence shown here is derived from an EMBL/GenBank/DDBJ whole genome shotgun (WGS) entry which is preliminary data.</text>
</comment>
<evidence type="ECO:0000256" key="1">
    <source>
        <dbReference type="SAM" id="Phobius"/>
    </source>
</evidence>
<dbReference type="RefSeq" id="WP_280615695.1">
    <property type="nucleotide sequence ID" value="NZ_JAROYP010000001.1"/>
</dbReference>
<keyword evidence="1" id="KW-1133">Transmembrane helix</keyword>
<dbReference type="Proteomes" id="UP001159179">
    <property type="component" value="Unassembled WGS sequence"/>
</dbReference>
<name>A0AAW6SRG6_9BACI</name>